<organism evidence="1 2">
    <name type="scientific">Acetobacterium woodii (strain ATCC 29683 / DSM 1030 / JCM 2381 / KCTC 1655 / WB1)</name>
    <dbReference type="NCBI Taxonomy" id="931626"/>
    <lineage>
        <taxon>Bacteria</taxon>
        <taxon>Bacillati</taxon>
        <taxon>Bacillota</taxon>
        <taxon>Clostridia</taxon>
        <taxon>Eubacteriales</taxon>
        <taxon>Eubacteriaceae</taxon>
        <taxon>Acetobacterium</taxon>
    </lineage>
</organism>
<dbReference type="EMBL" id="CP002987">
    <property type="protein sequence ID" value="AFA48367.1"/>
    <property type="molecule type" value="Genomic_DNA"/>
</dbReference>
<dbReference type="OrthoDB" id="1433018at2"/>
<dbReference type="PANTHER" id="PTHR35368">
    <property type="entry name" value="HYDROPEROXIDE REDUCTASE"/>
    <property type="match status" value="1"/>
</dbReference>
<evidence type="ECO:0000313" key="1">
    <source>
        <dbReference type="EMBL" id="AFA48367.1"/>
    </source>
</evidence>
<dbReference type="eggNOG" id="COG1765">
    <property type="taxonomic scope" value="Bacteria"/>
</dbReference>
<dbReference type="InterPro" id="IPR003718">
    <property type="entry name" value="OsmC/Ohr_fam"/>
</dbReference>
<dbReference type="Gene3D" id="3.30.300.20">
    <property type="match status" value="1"/>
</dbReference>
<dbReference type="InterPro" id="IPR052924">
    <property type="entry name" value="OsmC/Ohr_hydroprdx_reductase"/>
</dbReference>
<accession>H6LGN9</accession>
<dbReference type="PANTHER" id="PTHR35368:SF1">
    <property type="entry name" value="HYDROPEROXIDE REDUCTASE"/>
    <property type="match status" value="1"/>
</dbReference>
<dbReference type="InterPro" id="IPR015946">
    <property type="entry name" value="KH_dom-like_a/b"/>
</dbReference>
<name>H6LGN9_ACEWD</name>
<sequence length="144" mass="15752">MPDAKFCVRAQSENPTKTVVKARGFSFIVDEPDTLGGTNEGLSPVEYLLGAFAGCLNVVGHLIAKEMNFELKSLKIEMRGDINVDNLLGVSDAERPGFRSIDVVLKPECDADEETIEKWVKLVKSRCPVSDNLGNITPITVKTK</sequence>
<dbReference type="HOGENOM" id="CLU_100275_2_1_9"/>
<dbReference type="Pfam" id="PF02566">
    <property type="entry name" value="OsmC"/>
    <property type="match status" value="1"/>
</dbReference>
<evidence type="ECO:0000313" key="2">
    <source>
        <dbReference type="Proteomes" id="UP000007177"/>
    </source>
</evidence>
<dbReference type="KEGG" id="awo:Awo_c15850"/>
<reference evidence="1 2" key="2">
    <citation type="journal article" date="2012" name="PLoS ONE">
        <title>An ancient pathway combining carbon dioxide fixation with the generation and utilization of a sodium ion gradient for ATP synthesis.</title>
        <authorList>
            <person name="Poehlein A."/>
            <person name="Schmidt S."/>
            <person name="Kaster A.K."/>
            <person name="Goenrich M."/>
            <person name="Vollmers J."/>
            <person name="Thurmer A."/>
            <person name="Bertsch J."/>
            <person name="Schuchmann K."/>
            <person name="Voigt B."/>
            <person name="Hecker M."/>
            <person name="Daniel R."/>
            <person name="Thauer R.K."/>
            <person name="Gottschalk G."/>
            <person name="Muller V."/>
        </authorList>
    </citation>
    <scope>NUCLEOTIDE SEQUENCE [LARGE SCALE GENOMIC DNA]</scope>
    <source>
        <strain evidence="2">ATCC 29683 / DSM 1030 / JCM 2381 / KCTC 1655 / WB1</strain>
    </source>
</reference>
<protein>
    <submittedName>
        <fullName evidence="1">OsmC family protein</fullName>
    </submittedName>
</protein>
<dbReference type="Proteomes" id="UP000007177">
    <property type="component" value="Chromosome"/>
</dbReference>
<dbReference type="AlphaFoldDB" id="H6LGN9"/>
<dbReference type="SUPFAM" id="SSF82784">
    <property type="entry name" value="OsmC-like"/>
    <property type="match status" value="1"/>
</dbReference>
<keyword evidence="2" id="KW-1185">Reference proteome</keyword>
<dbReference type="InterPro" id="IPR036102">
    <property type="entry name" value="OsmC/Ohrsf"/>
</dbReference>
<reference evidence="2" key="1">
    <citation type="submission" date="2011-07" db="EMBL/GenBank/DDBJ databases">
        <title>Complete genome sequence of Acetobacterium woodii.</title>
        <authorList>
            <person name="Poehlein A."/>
            <person name="Schmidt S."/>
            <person name="Kaster A.-K."/>
            <person name="Goenrich M."/>
            <person name="Vollmers J."/>
            <person name="Thuermer A."/>
            <person name="Gottschalk G."/>
            <person name="Thauer R.K."/>
            <person name="Daniel R."/>
            <person name="Mueller V."/>
        </authorList>
    </citation>
    <scope>NUCLEOTIDE SEQUENCE [LARGE SCALE GENOMIC DNA]</scope>
    <source>
        <strain evidence="2">ATCC 29683 / DSM 1030 / JCM 2381 / KCTC 1655 / WB1</strain>
    </source>
</reference>
<proteinExistence type="predicted"/>
<gene>
    <name evidence="1" type="ordered locus">Awo_c15850</name>
</gene>
<dbReference type="STRING" id="931626.Awo_c15850"/>
<dbReference type="RefSeq" id="WP_014355970.1">
    <property type="nucleotide sequence ID" value="NC_016894.1"/>
</dbReference>